<dbReference type="Gene3D" id="3.40.50.720">
    <property type="entry name" value="NAD(P)-binding Rossmann-like Domain"/>
    <property type="match status" value="1"/>
</dbReference>
<gene>
    <name evidence="14" type="primary">murC</name>
    <name evidence="18" type="ORF">SAMN02745784_01175</name>
</gene>
<dbReference type="InterPro" id="IPR036615">
    <property type="entry name" value="Mur_ligase_C_dom_sf"/>
</dbReference>
<comment type="pathway">
    <text evidence="2 14">Cell wall biogenesis; peptidoglycan biosynthesis.</text>
</comment>
<dbReference type="InterPro" id="IPR050061">
    <property type="entry name" value="MurCDEF_pg_biosynth"/>
</dbReference>
<dbReference type="UniPathway" id="UPA00219"/>
<dbReference type="Pfam" id="PF02875">
    <property type="entry name" value="Mur_ligase_C"/>
    <property type="match status" value="1"/>
</dbReference>
<dbReference type="EMBL" id="FQTY01000003">
    <property type="protein sequence ID" value="SHE58024.1"/>
    <property type="molecule type" value="Genomic_DNA"/>
</dbReference>
<dbReference type="GO" id="GO:0071555">
    <property type="term" value="P:cell wall organization"/>
    <property type="evidence" value="ECO:0007669"/>
    <property type="project" value="UniProtKB-KW"/>
</dbReference>
<dbReference type="InterPro" id="IPR013221">
    <property type="entry name" value="Mur_ligase_cen"/>
</dbReference>
<dbReference type="GO" id="GO:0008763">
    <property type="term" value="F:UDP-N-acetylmuramate-L-alanine ligase activity"/>
    <property type="evidence" value="ECO:0007669"/>
    <property type="project" value="UniProtKB-UniRule"/>
</dbReference>
<keyword evidence="5 14" id="KW-0436">Ligase</keyword>
<feature type="domain" description="Mur ligase N-terminal catalytic" evidence="15">
    <location>
        <begin position="14"/>
        <end position="111"/>
    </location>
</feature>
<keyword evidence="6 14" id="KW-0132">Cell division</keyword>
<evidence type="ECO:0000256" key="2">
    <source>
        <dbReference type="ARBA" id="ARBA00004752"/>
    </source>
</evidence>
<name>A0A1M4UMW2_9FIRM</name>
<dbReference type="Proteomes" id="UP000184114">
    <property type="component" value="Unassembled WGS sequence"/>
</dbReference>
<comment type="catalytic activity">
    <reaction evidence="13 14">
        <text>UDP-N-acetyl-alpha-D-muramate + L-alanine + ATP = UDP-N-acetyl-alpha-D-muramoyl-L-alanine + ADP + phosphate + H(+)</text>
        <dbReference type="Rhea" id="RHEA:23372"/>
        <dbReference type="ChEBI" id="CHEBI:15378"/>
        <dbReference type="ChEBI" id="CHEBI:30616"/>
        <dbReference type="ChEBI" id="CHEBI:43474"/>
        <dbReference type="ChEBI" id="CHEBI:57972"/>
        <dbReference type="ChEBI" id="CHEBI:70757"/>
        <dbReference type="ChEBI" id="CHEBI:83898"/>
        <dbReference type="ChEBI" id="CHEBI:456216"/>
        <dbReference type="EC" id="6.3.2.8"/>
    </reaction>
</comment>
<dbReference type="SUPFAM" id="SSF51984">
    <property type="entry name" value="MurCD N-terminal domain"/>
    <property type="match status" value="1"/>
</dbReference>
<dbReference type="SUPFAM" id="SSF53623">
    <property type="entry name" value="MurD-like peptide ligases, catalytic domain"/>
    <property type="match status" value="1"/>
</dbReference>
<evidence type="ECO:0000256" key="1">
    <source>
        <dbReference type="ARBA" id="ARBA00004496"/>
    </source>
</evidence>
<evidence type="ECO:0000313" key="18">
    <source>
        <dbReference type="EMBL" id="SHE58024.1"/>
    </source>
</evidence>
<comment type="subcellular location">
    <subcellularLocation>
        <location evidence="1 14">Cytoplasm</location>
    </subcellularLocation>
</comment>
<dbReference type="Pfam" id="PF08245">
    <property type="entry name" value="Mur_ligase_M"/>
    <property type="match status" value="1"/>
</dbReference>
<dbReference type="Gene3D" id="3.90.190.20">
    <property type="entry name" value="Mur ligase, C-terminal domain"/>
    <property type="match status" value="1"/>
</dbReference>
<evidence type="ECO:0000256" key="10">
    <source>
        <dbReference type="ARBA" id="ARBA00022984"/>
    </source>
</evidence>
<accession>A0A1M4UMW2</accession>
<dbReference type="GO" id="GO:0009252">
    <property type="term" value="P:peptidoglycan biosynthetic process"/>
    <property type="evidence" value="ECO:0007669"/>
    <property type="project" value="UniProtKB-UniRule"/>
</dbReference>
<keyword evidence="8 14" id="KW-0067">ATP-binding</keyword>
<reference evidence="19" key="1">
    <citation type="submission" date="2016-11" db="EMBL/GenBank/DDBJ databases">
        <authorList>
            <person name="Varghese N."/>
            <person name="Submissions S."/>
        </authorList>
    </citation>
    <scope>NUCLEOTIDE SEQUENCE [LARGE SCALE GENOMIC DNA]</scope>
    <source>
        <strain evidence="19">DSM 18095</strain>
    </source>
</reference>
<proteinExistence type="inferred from homology"/>
<dbReference type="SUPFAM" id="SSF53244">
    <property type="entry name" value="MurD-like peptide ligases, peptide-binding domain"/>
    <property type="match status" value="1"/>
</dbReference>
<dbReference type="PANTHER" id="PTHR43445">
    <property type="entry name" value="UDP-N-ACETYLMURAMATE--L-ALANINE LIGASE-RELATED"/>
    <property type="match status" value="1"/>
</dbReference>
<keyword evidence="11 14" id="KW-0131">Cell cycle</keyword>
<keyword evidence="12 14" id="KW-0961">Cell wall biogenesis/degradation</keyword>
<dbReference type="Pfam" id="PF01225">
    <property type="entry name" value="Mur_ligase"/>
    <property type="match status" value="1"/>
</dbReference>
<evidence type="ECO:0000256" key="6">
    <source>
        <dbReference type="ARBA" id="ARBA00022618"/>
    </source>
</evidence>
<dbReference type="RefSeq" id="WP_072974201.1">
    <property type="nucleotide sequence ID" value="NZ_FQTY01000003.1"/>
</dbReference>
<evidence type="ECO:0000256" key="5">
    <source>
        <dbReference type="ARBA" id="ARBA00022598"/>
    </source>
</evidence>
<keyword evidence="7 14" id="KW-0547">Nucleotide-binding</keyword>
<dbReference type="GO" id="GO:0005737">
    <property type="term" value="C:cytoplasm"/>
    <property type="evidence" value="ECO:0007669"/>
    <property type="project" value="UniProtKB-SubCell"/>
</dbReference>
<dbReference type="GO" id="GO:0051301">
    <property type="term" value="P:cell division"/>
    <property type="evidence" value="ECO:0007669"/>
    <property type="project" value="UniProtKB-KW"/>
</dbReference>
<evidence type="ECO:0000256" key="8">
    <source>
        <dbReference type="ARBA" id="ARBA00022840"/>
    </source>
</evidence>
<keyword evidence="10 14" id="KW-0573">Peptidoglycan synthesis</keyword>
<dbReference type="InterPro" id="IPR005758">
    <property type="entry name" value="UDP-N-AcMur_Ala_ligase_MurC"/>
</dbReference>
<dbReference type="GO" id="GO:0008360">
    <property type="term" value="P:regulation of cell shape"/>
    <property type="evidence" value="ECO:0007669"/>
    <property type="project" value="UniProtKB-KW"/>
</dbReference>
<dbReference type="GeneID" id="90996013"/>
<evidence type="ECO:0000256" key="14">
    <source>
        <dbReference type="HAMAP-Rule" id="MF_00046"/>
    </source>
</evidence>
<dbReference type="AlphaFoldDB" id="A0A1M4UMW2"/>
<dbReference type="STRING" id="1123404.SAMN02745784_01175"/>
<dbReference type="InterPro" id="IPR004101">
    <property type="entry name" value="Mur_ligase_C"/>
</dbReference>
<feature type="binding site" evidence="14">
    <location>
        <begin position="119"/>
        <end position="125"/>
    </location>
    <ligand>
        <name>ATP</name>
        <dbReference type="ChEBI" id="CHEBI:30616"/>
    </ligand>
</feature>
<dbReference type="HAMAP" id="MF_00046">
    <property type="entry name" value="MurC"/>
    <property type="match status" value="1"/>
</dbReference>
<dbReference type="EC" id="6.3.2.8" evidence="3 14"/>
<feature type="domain" description="Mur ligase central" evidence="17">
    <location>
        <begin position="117"/>
        <end position="296"/>
    </location>
</feature>
<evidence type="ECO:0000259" key="15">
    <source>
        <dbReference type="Pfam" id="PF01225"/>
    </source>
</evidence>
<feature type="domain" description="Mur ligase C-terminal" evidence="16">
    <location>
        <begin position="318"/>
        <end position="447"/>
    </location>
</feature>
<dbReference type="InterPro" id="IPR036565">
    <property type="entry name" value="Mur-like_cat_sf"/>
</dbReference>
<dbReference type="InterPro" id="IPR000713">
    <property type="entry name" value="Mur_ligase_N"/>
</dbReference>
<organism evidence="18 19">
    <name type="scientific">Tissierella praeacuta DSM 18095</name>
    <dbReference type="NCBI Taxonomy" id="1123404"/>
    <lineage>
        <taxon>Bacteria</taxon>
        <taxon>Bacillati</taxon>
        <taxon>Bacillota</taxon>
        <taxon>Tissierellia</taxon>
        <taxon>Tissierellales</taxon>
        <taxon>Tissierellaceae</taxon>
        <taxon>Tissierella</taxon>
    </lineage>
</organism>
<keyword evidence="19" id="KW-1185">Reference proteome</keyword>
<evidence type="ECO:0000256" key="11">
    <source>
        <dbReference type="ARBA" id="ARBA00023306"/>
    </source>
</evidence>
<evidence type="ECO:0000259" key="16">
    <source>
        <dbReference type="Pfam" id="PF02875"/>
    </source>
</evidence>
<evidence type="ECO:0000313" key="19">
    <source>
        <dbReference type="Proteomes" id="UP000184114"/>
    </source>
</evidence>
<dbReference type="PANTHER" id="PTHR43445:SF3">
    <property type="entry name" value="UDP-N-ACETYLMURAMATE--L-ALANINE LIGASE"/>
    <property type="match status" value="1"/>
</dbReference>
<evidence type="ECO:0000256" key="3">
    <source>
        <dbReference type="ARBA" id="ARBA00012211"/>
    </source>
</evidence>
<comment type="function">
    <text evidence="14">Cell wall formation.</text>
</comment>
<protein>
    <recommendedName>
        <fullName evidence="3 14">UDP-N-acetylmuramate--L-alanine ligase</fullName>
        <ecNumber evidence="3 14">6.3.2.8</ecNumber>
    </recommendedName>
    <alternativeName>
        <fullName evidence="14">UDP-N-acetylmuramoyl-L-alanine synthetase</fullName>
    </alternativeName>
</protein>
<sequence length="466" mass="51726">MFDFCITDNKYPRVHFIGIGGISMSGLAEILLSEGYIVTGSDTKDSSIIERLKNLGAKIYINHRPSNVDGADLVIYTDAISKDNEELVKAFSLNIPVIDRATFLGALMKNYKNSIAVSGTHGKTTTTSMLSTILNRSTLNPTILLGGQLDEIGGNVKLGSKDYILTEACEYKGNILKYFPTMAIILNVDADHLDYFRNMDHILETFIQYSKNLDENSYLLINIDDISSQKIISSTKAKVITFGITGNPDYKAENITFSPEGYPSYTLKINGELHSIKLNVMGIHNVYNSLASIVAAHIYGISMEEIQKNISIYTGVHRRLELKGYYKGVKIIDDYAHHPTEIRATLNALKNSTTGDIYCVFQPHTYTRTKLLLDNFAESFTEADKVIITDIYAAREIDNGLIHSKDLANAIFNNGSDAVYLGSFEEVEDYLLNNAKENDIILTMGAGNVYLVGDSIIEHNKEKTAV</sequence>
<keyword evidence="9 14" id="KW-0133">Cell shape</keyword>
<comment type="similarity">
    <text evidence="14">Belongs to the MurCDEF family.</text>
</comment>
<evidence type="ECO:0000256" key="4">
    <source>
        <dbReference type="ARBA" id="ARBA00022490"/>
    </source>
</evidence>
<dbReference type="Gene3D" id="3.40.1190.10">
    <property type="entry name" value="Mur-like, catalytic domain"/>
    <property type="match status" value="1"/>
</dbReference>
<evidence type="ECO:0000256" key="13">
    <source>
        <dbReference type="ARBA" id="ARBA00047833"/>
    </source>
</evidence>
<dbReference type="GO" id="GO:0005524">
    <property type="term" value="F:ATP binding"/>
    <property type="evidence" value="ECO:0007669"/>
    <property type="project" value="UniProtKB-UniRule"/>
</dbReference>
<evidence type="ECO:0000259" key="17">
    <source>
        <dbReference type="Pfam" id="PF08245"/>
    </source>
</evidence>
<keyword evidence="4 14" id="KW-0963">Cytoplasm</keyword>
<dbReference type="NCBIfam" id="TIGR01082">
    <property type="entry name" value="murC"/>
    <property type="match status" value="1"/>
</dbReference>
<evidence type="ECO:0000256" key="7">
    <source>
        <dbReference type="ARBA" id="ARBA00022741"/>
    </source>
</evidence>
<evidence type="ECO:0000256" key="9">
    <source>
        <dbReference type="ARBA" id="ARBA00022960"/>
    </source>
</evidence>
<evidence type="ECO:0000256" key="12">
    <source>
        <dbReference type="ARBA" id="ARBA00023316"/>
    </source>
</evidence>